<dbReference type="AlphaFoldDB" id="A2FF25"/>
<dbReference type="Pfam" id="PF11929">
    <property type="entry name" value="DUF3447"/>
    <property type="match status" value="1"/>
</dbReference>
<dbReference type="VEuPathDB" id="TrichDB:TVAGG3_0223070"/>
<accession>A2FF25</accession>
<proteinExistence type="predicted"/>
<dbReference type="EMBL" id="DS113756">
    <property type="protein sequence ID" value="EAX96483.1"/>
    <property type="molecule type" value="Genomic_DNA"/>
</dbReference>
<protein>
    <recommendedName>
        <fullName evidence="2">DUF3447 domain-containing protein</fullName>
    </recommendedName>
</protein>
<dbReference type="eggNOG" id="KOG0504">
    <property type="taxonomic scope" value="Eukaryota"/>
</dbReference>
<dbReference type="VEuPathDB" id="TrichDB:TVAG_188570"/>
<evidence type="ECO:0000259" key="2">
    <source>
        <dbReference type="Pfam" id="PF11929"/>
    </source>
</evidence>
<dbReference type="KEGG" id="tva:4754256"/>
<evidence type="ECO:0000256" key="1">
    <source>
        <dbReference type="PROSITE-ProRule" id="PRU00023"/>
    </source>
</evidence>
<organism evidence="3 4">
    <name type="scientific">Trichomonas vaginalis (strain ATCC PRA-98 / G3)</name>
    <dbReference type="NCBI Taxonomy" id="412133"/>
    <lineage>
        <taxon>Eukaryota</taxon>
        <taxon>Metamonada</taxon>
        <taxon>Parabasalia</taxon>
        <taxon>Trichomonadida</taxon>
        <taxon>Trichomonadidae</taxon>
        <taxon>Trichomonas</taxon>
    </lineage>
</organism>
<feature type="domain" description="DUF3447" evidence="2">
    <location>
        <begin position="176"/>
        <end position="252"/>
    </location>
</feature>
<dbReference type="SUPFAM" id="SSF48403">
    <property type="entry name" value="Ankyrin repeat"/>
    <property type="match status" value="1"/>
</dbReference>
<reference evidence="3" key="2">
    <citation type="journal article" date="2007" name="Science">
        <title>Draft genome sequence of the sexually transmitted pathogen Trichomonas vaginalis.</title>
        <authorList>
            <person name="Carlton J.M."/>
            <person name="Hirt R.P."/>
            <person name="Silva J.C."/>
            <person name="Delcher A.L."/>
            <person name="Schatz M."/>
            <person name="Zhao Q."/>
            <person name="Wortman J.R."/>
            <person name="Bidwell S.L."/>
            <person name="Alsmark U.C.M."/>
            <person name="Besteiro S."/>
            <person name="Sicheritz-Ponten T."/>
            <person name="Noel C.J."/>
            <person name="Dacks J.B."/>
            <person name="Foster P.G."/>
            <person name="Simillion C."/>
            <person name="Van de Peer Y."/>
            <person name="Miranda-Saavedra D."/>
            <person name="Barton G.J."/>
            <person name="Westrop G.D."/>
            <person name="Mueller S."/>
            <person name="Dessi D."/>
            <person name="Fiori P.L."/>
            <person name="Ren Q."/>
            <person name="Paulsen I."/>
            <person name="Zhang H."/>
            <person name="Bastida-Corcuera F.D."/>
            <person name="Simoes-Barbosa A."/>
            <person name="Brown M.T."/>
            <person name="Hayes R.D."/>
            <person name="Mukherjee M."/>
            <person name="Okumura C.Y."/>
            <person name="Schneider R."/>
            <person name="Smith A.J."/>
            <person name="Vanacova S."/>
            <person name="Villalvazo M."/>
            <person name="Haas B.J."/>
            <person name="Pertea M."/>
            <person name="Feldblyum T.V."/>
            <person name="Utterback T.R."/>
            <person name="Shu C.L."/>
            <person name="Osoegawa K."/>
            <person name="de Jong P.J."/>
            <person name="Hrdy I."/>
            <person name="Horvathova L."/>
            <person name="Zubacova Z."/>
            <person name="Dolezal P."/>
            <person name="Malik S.B."/>
            <person name="Logsdon J.M. Jr."/>
            <person name="Henze K."/>
            <person name="Gupta A."/>
            <person name="Wang C.C."/>
            <person name="Dunne R.L."/>
            <person name="Upcroft J.A."/>
            <person name="Upcroft P."/>
            <person name="White O."/>
            <person name="Salzberg S.L."/>
            <person name="Tang P."/>
            <person name="Chiu C.-H."/>
            <person name="Lee Y.-S."/>
            <person name="Embley T.M."/>
            <person name="Coombs G.H."/>
            <person name="Mottram J.C."/>
            <person name="Tachezy J."/>
            <person name="Fraser-Liggett C.M."/>
            <person name="Johnson P.J."/>
        </authorList>
    </citation>
    <scope>NUCLEOTIDE SEQUENCE [LARGE SCALE GENOMIC DNA]</scope>
    <source>
        <strain evidence="3">G3</strain>
    </source>
</reference>
<dbReference type="SMART" id="SM00248">
    <property type="entry name" value="ANK"/>
    <property type="match status" value="5"/>
</dbReference>
<keyword evidence="1" id="KW-0040">ANK repeat</keyword>
<dbReference type="Proteomes" id="UP000001542">
    <property type="component" value="Unassembled WGS sequence"/>
</dbReference>
<dbReference type="InParanoid" id="A2FF25"/>
<dbReference type="PROSITE" id="PS50088">
    <property type="entry name" value="ANK_REPEAT"/>
    <property type="match status" value="3"/>
</dbReference>
<keyword evidence="4" id="KW-1185">Reference proteome</keyword>
<evidence type="ECO:0000313" key="3">
    <source>
        <dbReference type="EMBL" id="EAX96483.1"/>
    </source>
</evidence>
<dbReference type="InterPro" id="IPR020683">
    <property type="entry name" value="DUF3447"/>
</dbReference>
<dbReference type="STRING" id="5722.A2FF25"/>
<name>A2FF25_TRIV3</name>
<dbReference type="RefSeq" id="XP_001309413.1">
    <property type="nucleotide sequence ID" value="XM_001309412.1"/>
</dbReference>
<feature type="repeat" description="ANK" evidence="1">
    <location>
        <begin position="357"/>
        <end position="389"/>
    </location>
</feature>
<dbReference type="Pfam" id="PF00023">
    <property type="entry name" value="Ank"/>
    <property type="match status" value="1"/>
</dbReference>
<reference evidence="3" key="1">
    <citation type="submission" date="2006-10" db="EMBL/GenBank/DDBJ databases">
        <authorList>
            <person name="Amadeo P."/>
            <person name="Zhao Q."/>
            <person name="Wortman J."/>
            <person name="Fraser-Liggett C."/>
            <person name="Carlton J."/>
        </authorList>
    </citation>
    <scope>NUCLEOTIDE SEQUENCE</scope>
    <source>
        <strain evidence="3">G3</strain>
    </source>
</reference>
<feature type="repeat" description="ANK" evidence="1">
    <location>
        <begin position="291"/>
        <end position="323"/>
    </location>
</feature>
<sequence>MNSLYRLKTFNDNDIEKIFNDIKFKLIETDILSPSQILPIIKTASKFNNYYFRSYWTIFKKVIEEYQLKQAKHIGYIFDYFFYKEYGFLLEEKHQKYILSYNANNYSLDVHNENTIFRSIMDDDIKSFITLIRQNDDSVGISCKSKFYKSGEQYSLLELCCYYGSVNCFKFLRTEFEFEITPLCCGFSFLGGNPDIIAECSKKREWDLELSMEYAIISHNLDFYTFLKNEYQMDINLEYCSKYNNLQAFLIYLDQTRDYDQCFIHSYCFNNLNLCEYLLKHGANIDAKYQYNETALHIVTRNNNKEFVKYLISHGANPNIQDNNLSTPLHYAIENNDLDILELFILHGANVNIPDKFGNTPFHKSVEYNKNKIAKLFVSHGAKLKTRNNRGESVLHISTRCKNKELVELLVV</sequence>
<evidence type="ECO:0000313" key="4">
    <source>
        <dbReference type="Proteomes" id="UP000001542"/>
    </source>
</evidence>
<dbReference type="OrthoDB" id="4309053at2759"/>
<gene>
    <name evidence="3" type="ORF">TVAG_277640</name>
</gene>
<feature type="repeat" description="ANK" evidence="1">
    <location>
        <begin position="324"/>
        <end position="356"/>
    </location>
</feature>
<dbReference type="InterPro" id="IPR036770">
    <property type="entry name" value="Ankyrin_rpt-contain_sf"/>
</dbReference>
<dbReference type="InterPro" id="IPR002110">
    <property type="entry name" value="Ankyrin_rpt"/>
</dbReference>
<dbReference type="Pfam" id="PF12796">
    <property type="entry name" value="Ank_2"/>
    <property type="match status" value="1"/>
</dbReference>
<dbReference type="PANTHER" id="PTHR24182:SF13">
    <property type="entry name" value="LD18443P"/>
    <property type="match status" value="1"/>
</dbReference>
<dbReference type="PROSITE" id="PS50297">
    <property type="entry name" value="ANK_REP_REGION"/>
    <property type="match status" value="3"/>
</dbReference>
<dbReference type="Gene3D" id="1.25.40.20">
    <property type="entry name" value="Ankyrin repeat-containing domain"/>
    <property type="match status" value="1"/>
</dbReference>
<dbReference type="PANTHER" id="PTHR24182">
    <property type="entry name" value="ANKYRIN REPEAT AND SOCS BOX CONTAINING 4"/>
    <property type="match status" value="1"/>
</dbReference>